<gene>
    <name evidence="1" type="ORF">IE53DRAFT_378782</name>
</gene>
<evidence type="ECO:0000313" key="1">
    <source>
        <dbReference type="EMBL" id="PWN51651.1"/>
    </source>
</evidence>
<dbReference type="EMBL" id="KZ819827">
    <property type="protein sequence ID" value="PWN51651.1"/>
    <property type="molecule type" value="Genomic_DNA"/>
</dbReference>
<keyword evidence="2" id="KW-1185">Reference proteome</keyword>
<evidence type="ECO:0000313" key="2">
    <source>
        <dbReference type="Proteomes" id="UP000245626"/>
    </source>
</evidence>
<organism evidence="1 2">
    <name type="scientific">Violaceomyces palustris</name>
    <dbReference type="NCBI Taxonomy" id="1673888"/>
    <lineage>
        <taxon>Eukaryota</taxon>
        <taxon>Fungi</taxon>
        <taxon>Dikarya</taxon>
        <taxon>Basidiomycota</taxon>
        <taxon>Ustilaginomycotina</taxon>
        <taxon>Ustilaginomycetes</taxon>
        <taxon>Violaceomycetales</taxon>
        <taxon>Violaceomycetaceae</taxon>
        <taxon>Violaceomyces</taxon>
    </lineage>
</organism>
<reference evidence="1 2" key="1">
    <citation type="journal article" date="2018" name="Mol. Biol. Evol.">
        <title>Broad Genomic Sampling Reveals a Smut Pathogenic Ancestry of the Fungal Clade Ustilaginomycotina.</title>
        <authorList>
            <person name="Kijpornyongpan T."/>
            <person name="Mondo S.J."/>
            <person name="Barry K."/>
            <person name="Sandor L."/>
            <person name="Lee J."/>
            <person name="Lipzen A."/>
            <person name="Pangilinan J."/>
            <person name="LaButti K."/>
            <person name="Hainaut M."/>
            <person name="Henrissat B."/>
            <person name="Grigoriev I.V."/>
            <person name="Spatafora J.W."/>
            <person name="Aime M.C."/>
        </authorList>
    </citation>
    <scope>NUCLEOTIDE SEQUENCE [LARGE SCALE GENOMIC DNA]</scope>
    <source>
        <strain evidence="1 2">SA 807</strain>
    </source>
</reference>
<accession>A0ACD0P0V5</accession>
<dbReference type="Proteomes" id="UP000245626">
    <property type="component" value="Unassembled WGS sequence"/>
</dbReference>
<proteinExistence type="predicted"/>
<sequence>MAGKRTRRDSSVRGGGGGGGGSRSSSSSAQVFRKSSKKQRLEKGGGGGVEEKEERPSKPPRPTPPTKRRPKDQPKPRTKHEFIKLKQEEARKEKQRLSQGSSKVGGQRNGKGRLEEGEKRKKKERRDQNEGTTKTKATVPSLLIRPPVPTRDFRIVAGSYERFLYGLTAKVTRVASSSSSTLKVELEPYFTFPAHVSSIRSVACAGPTSKWLATGGTDEVVKVWDIKRRKEVGALTGHEGTITSLSFASKAYLITTSADSNINLYRTRDWALLRTLKGHLGRINSASVHPTGRLALSVGSDRTIRMWDLMRGRPAASTRIGTEADSVRWDTQGKRLIVLSNNQAMIFSIDMTKISELEEKKRIGDVRFQRFNVGGGDQKEEHELLLVANEEGIVRIFDLDLQKHNDREDGEGKGKGKKEDGDEEEEEGEEEELKPLVEIGRLVGHKNRVKSVACSEILLAKGKEETGNTTLLATTISSDGLIRVFDLSPIVGRDLGKTKGEVEVVEVQSLAEYDTNMSRLTCLDVVGISEEEDGGHDGVGEEEELIGSDGEEEEEEEDEEGIEIDTEEEEEELERLQETIRKAKEQGLVLEDDDSDQEEDDDDEEAFGNDDDQSLDGDEEEEEEEEEDDE</sequence>
<protein>
    <submittedName>
        <fullName evidence="1">WD40 repeat-like protein</fullName>
    </submittedName>
</protein>
<name>A0ACD0P0V5_9BASI</name>